<dbReference type="OrthoDB" id="190265at2759"/>
<evidence type="ECO:0000313" key="7">
    <source>
        <dbReference type="Proteomes" id="UP000095751"/>
    </source>
</evidence>
<dbReference type="KEGG" id="fcy:FRACYDRAFT_271180"/>
<dbReference type="GO" id="GO:0006508">
    <property type="term" value="P:proteolysis"/>
    <property type="evidence" value="ECO:0007669"/>
    <property type="project" value="InterPro"/>
</dbReference>
<protein>
    <submittedName>
        <fullName evidence="6">Cysteine proteinase</fullName>
    </submittedName>
</protein>
<feature type="domain" description="Peptidase C1A papain C-terminal" evidence="5">
    <location>
        <begin position="73"/>
        <end position="331"/>
    </location>
</feature>
<dbReference type="SMART" id="SM00645">
    <property type="entry name" value="Pept_C1"/>
    <property type="match status" value="1"/>
</dbReference>
<dbReference type="InterPro" id="IPR038765">
    <property type="entry name" value="Papain-like_cys_pep_sf"/>
</dbReference>
<dbReference type="Gene3D" id="3.90.70.10">
    <property type="entry name" value="Cysteine proteinases"/>
    <property type="match status" value="1"/>
</dbReference>
<keyword evidence="7" id="KW-1185">Reference proteome</keyword>
<accession>A0A1E7EVK7</accession>
<feature type="chain" id="PRO_5018644810" evidence="4">
    <location>
        <begin position="26"/>
        <end position="389"/>
    </location>
</feature>
<dbReference type="InterPro" id="IPR000668">
    <property type="entry name" value="Peptidase_C1A_C"/>
</dbReference>
<evidence type="ECO:0000256" key="1">
    <source>
        <dbReference type="ARBA" id="ARBA00008455"/>
    </source>
</evidence>
<feature type="region of interest" description="Disordered" evidence="3">
    <location>
        <begin position="20"/>
        <end position="44"/>
    </location>
</feature>
<evidence type="ECO:0000259" key="5">
    <source>
        <dbReference type="SMART" id="SM00645"/>
    </source>
</evidence>
<dbReference type="InterPro" id="IPR025661">
    <property type="entry name" value="Pept_asp_AS"/>
</dbReference>
<organism evidence="6 7">
    <name type="scientific">Fragilariopsis cylindrus CCMP1102</name>
    <dbReference type="NCBI Taxonomy" id="635003"/>
    <lineage>
        <taxon>Eukaryota</taxon>
        <taxon>Sar</taxon>
        <taxon>Stramenopiles</taxon>
        <taxon>Ochrophyta</taxon>
        <taxon>Bacillariophyta</taxon>
        <taxon>Bacillariophyceae</taxon>
        <taxon>Bacillariophycidae</taxon>
        <taxon>Bacillariales</taxon>
        <taxon>Bacillariaceae</taxon>
        <taxon>Fragilariopsis</taxon>
    </lineage>
</organism>
<dbReference type="InterPro" id="IPR013128">
    <property type="entry name" value="Peptidase_C1A"/>
</dbReference>
<evidence type="ECO:0000256" key="3">
    <source>
        <dbReference type="SAM" id="MobiDB-lite"/>
    </source>
</evidence>
<dbReference type="EMBL" id="KV784373">
    <property type="protein sequence ID" value="OEU10048.1"/>
    <property type="molecule type" value="Genomic_DNA"/>
</dbReference>
<keyword evidence="4" id="KW-0732">Signal</keyword>
<dbReference type="Pfam" id="PF00112">
    <property type="entry name" value="Peptidase_C1"/>
    <property type="match status" value="1"/>
</dbReference>
<proteinExistence type="inferred from homology"/>
<reference evidence="6 7" key="1">
    <citation type="submission" date="2016-09" db="EMBL/GenBank/DDBJ databases">
        <title>Extensive genetic diversity and differential bi-allelic expression allows diatom success in the polar Southern Ocean.</title>
        <authorList>
            <consortium name="DOE Joint Genome Institute"/>
            <person name="Mock T."/>
            <person name="Otillar R.P."/>
            <person name="Strauss J."/>
            <person name="Dupont C."/>
            <person name="Frickenhaus S."/>
            <person name="Maumus F."/>
            <person name="Mcmullan M."/>
            <person name="Sanges R."/>
            <person name="Schmutz J."/>
            <person name="Toseland A."/>
            <person name="Valas R."/>
            <person name="Veluchamy A."/>
            <person name="Ward B.J."/>
            <person name="Allen A."/>
            <person name="Barry K."/>
            <person name="Falciatore A."/>
            <person name="Ferrante M."/>
            <person name="Fortunato A.E."/>
            <person name="Gloeckner G."/>
            <person name="Gruber A."/>
            <person name="Hipkin R."/>
            <person name="Janech M."/>
            <person name="Kroth P."/>
            <person name="Leese F."/>
            <person name="Lindquist E."/>
            <person name="Lyon B.R."/>
            <person name="Martin J."/>
            <person name="Mayer C."/>
            <person name="Parker M."/>
            <person name="Quesneville H."/>
            <person name="Raymond J."/>
            <person name="Uhlig C."/>
            <person name="Valentin K.U."/>
            <person name="Worden A.Z."/>
            <person name="Armbrust E.V."/>
            <person name="Bowler C."/>
            <person name="Green B."/>
            <person name="Moulton V."/>
            <person name="Van Oosterhout C."/>
            <person name="Grigoriev I."/>
        </authorList>
    </citation>
    <scope>NUCLEOTIDE SEQUENCE [LARGE SCALE GENOMIC DNA]</scope>
    <source>
        <strain evidence="6 7">CCMP1102</strain>
    </source>
</reference>
<evidence type="ECO:0000313" key="6">
    <source>
        <dbReference type="EMBL" id="OEU10048.1"/>
    </source>
</evidence>
<dbReference type="PANTHER" id="PTHR12411">
    <property type="entry name" value="CYSTEINE PROTEASE FAMILY C1-RELATED"/>
    <property type="match status" value="1"/>
</dbReference>
<keyword evidence="2" id="KW-0865">Zymogen</keyword>
<gene>
    <name evidence="6" type="ORF">FRACYDRAFT_271180</name>
</gene>
<dbReference type="SUPFAM" id="SSF54001">
    <property type="entry name" value="Cysteine proteinases"/>
    <property type="match status" value="1"/>
</dbReference>
<dbReference type="AlphaFoldDB" id="A0A1E7EVK7"/>
<dbReference type="FunFam" id="3.90.70.10:FF:000117">
    <property type="entry name" value="Probable papain cysteine protease"/>
    <property type="match status" value="1"/>
</dbReference>
<feature type="signal peptide" evidence="4">
    <location>
        <begin position="1"/>
        <end position="25"/>
    </location>
</feature>
<dbReference type="InParanoid" id="A0A1E7EVK7"/>
<evidence type="ECO:0000256" key="2">
    <source>
        <dbReference type="ARBA" id="ARBA00023145"/>
    </source>
</evidence>
<dbReference type="GO" id="GO:0008234">
    <property type="term" value="F:cysteine-type peptidase activity"/>
    <property type="evidence" value="ECO:0007669"/>
    <property type="project" value="InterPro"/>
</dbReference>
<evidence type="ECO:0000256" key="4">
    <source>
        <dbReference type="SAM" id="SignalP"/>
    </source>
</evidence>
<name>A0A1E7EVK7_9STRA</name>
<dbReference type="Proteomes" id="UP000095751">
    <property type="component" value="Unassembled WGS sequence"/>
</dbReference>
<feature type="compositionally biased region" description="Low complexity" evidence="3">
    <location>
        <begin position="20"/>
        <end position="33"/>
    </location>
</feature>
<comment type="similarity">
    <text evidence="1">Belongs to the peptidase C1 family.</text>
</comment>
<sequence>MLFSKNTVLSLALTVCLMASPSTSSTPSSLLIESESEPKSSKKHNEYVVLEGHTEKENYHSPLPHTYIREEDLPDNWDWRNVDGESYTTHSLNQHIPQYCGSCWAHGALSSLGDRIKVARNATGDEINLSIQFILNCATGTAGSCHGGSHTGTFEFIKKHGYVPYDTCQPYLACSNESTEGFCPHVDTTCSAINTCKTCDTFGGMGGKCTEIDIMPNATIAEYGTYSYLSNPSGIVHALQSEIYARGPVATGVNAEPIVKYTGGRVDDTKFWHMMVNHIVSIVGWETDSETGKIYWIVRNSWGQYWGEMGYFRILAGHNSLGIELEVAWATPGEFTVHNFPCYENGGNCVDTQVYEDPSANVEKLQARLLQDKKKSLLKSRHNQNNIRG</sequence>
<dbReference type="PROSITE" id="PS00640">
    <property type="entry name" value="THIOL_PROTEASE_ASN"/>
    <property type="match status" value="1"/>
</dbReference>